<keyword evidence="3" id="KW-1185">Reference proteome</keyword>
<keyword evidence="1" id="KW-0472">Membrane</keyword>
<dbReference type="EMBL" id="JAUEMJ010000003">
    <property type="protein sequence ID" value="MDN3240716.1"/>
    <property type="molecule type" value="Genomic_DNA"/>
</dbReference>
<keyword evidence="1" id="KW-1133">Transmembrane helix</keyword>
<accession>A0ABT7YQ21</accession>
<proteinExistence type="predicted"/>
<feature type="transmembrane region" description="Helical" evidence="1">
    <location>
        <begin position="39"/>
        <end position="58"/>
    </location>
</feature>
<evidence type="ECO:0000313" key="3">
    <source>
        <dbReference type="Proteomes" id="UP001171902"/>
    </source>
</evidence>
<gene>
    <name evidence="2" type="ORF">QWI33_13350</name>
</gene>
<organism evidence="2 3">
    <name type="scientific">Glycomyces tritici</name>
    <dbReference type="NCBI Taxonomy" id="2665176"/>
    <lineage>
        <taxon>Bacteria</taxon>
        <taxon>Bacillati</taxon>
        <taxon>Actinomycetota</taxon>
        <taxon>Actinomycetes</taxon>
        <taxon>Glycomycetales</taxon>
        <taxon>Glycomycetaceae</taxon>
        <taxon>Glycomyces</taxon>
    </lineage>
</organism>
<sequence length="139" mass="15448">MTFNVRVALWFPLLLAGITGTFAVFEIITGITGGDRPDAVSGIIGVLCAALAVAFRNFPLVKVTPDHLVSRTNSGFHGFALGPADQLAFYDDKLFVWRANVGWTEVPVYRSLLRGRDWQEFSTAIHKRWPPNVTGYWHA</sequence>
<reference evidence="2" key="1">
    <citation type="submission" date="2023-06" db="EMBL/GenBank/DDBJ databases">
        <title>Gycomyces niveus sp.nov., a novel actinomycete isolated from soil in Shouguang.</title>
        <authorList>
            <person name="Yang X."/>
            <person name="Zhao J."/>
        </authorList>
    </citation>
    <scope>NUCLEOTIDE SEQUENCE</scope>
    <source>
        <strain evidence="2">NEAU C2</strain>
    </source>
</reference>
<dbReference type="Proteomes" id="UP001171902">
    <property type="component" value="Unassembled WGS sequence"/>
</dbReference>
<evidence type="ECO:0008006" key="4">
    <source>
        <dbReference type="Google" id="ProtNLM"/>
    </source>
</evidence>
<dbReference type="RefSeq" id="WP_289957634.1">
    <property type="nucleotide sequence ID" value="NZ_JAUEMJ010000003.1"/>
</dbReference>
<comment type="caution">
    <text evidence="2">The sequence shown here is derived from an EMBL/GenBank/DDBJ whole genome shotgun (WGS) entry which is preliminary data.</text>
</comment>
<keyword evidence="1" id="KW-0812">Transmembrane</keyword>
<protein>
    <recommendedName>
        <fullName evidence="4">PH domain-containing protein</fullName>
    </recommendedName>
</protein>
<evidence type="ECO:0000313" key="2">
    <source>
        <dbReference type="EMBL" id="MDN3240716.1"/>
    </source>
</evidence>
<evidence type="ECO:0000256" key="1">
    <source>
        <dbReference type="SAM" id="Phobius"/>
    </source>
</evidence>
<name>A0ABT7YQ21_9ACTN</name>